<dbReference type="GO" id="GO:0005737">
    <property type="term" value="C:cytoplasm"/>
    <property type="evidence" value="ECO:0007669"/>
    <property type="project" value="TreeGrafter"/>
</dbReference>
<dbReference type="InterPro" id="IPR050126">
    <property type="entry name" value="Ap4A_hydrolase"/>
</dbReference>
<dbReference type="PANTHER" id="PTHR42850">
    <property type="entry name" value="METALLOPHOSPHOESTERASE"/>
    <property type="match status" value="1"/>
</dbReference>
<evidence type="ECO:0000259" key="1">
    <source>
        <dbReference type="Pfam" id="PF00149"/>
    </source>
</evidence>
<dbReference type="OrthoDB" id="9807890at2"/>
<keyword evidence="2" id="KW-0378">Hydrolase</keyword>
<dbReference type="EMBL" id="FWFL01000008">
    <property type="protein sequence ID" value="SLN55956.1"/>
    <property type="molecule type" value="Genomic_DNA"/>
</dbReference>
<dbReference type="Proteomes" id="UP000193827">
    <property type="component" value="Unassembled WGS sequence"/>
</dbReference>
<dbReference type="PANTHER" id="PTHR42850:SF4">
    <property type="entry name" value="ZINC-DEPENDENT ENDOPOLYPHOSPHATASE"/>
    <property type="match status" value="1"/>
</dbReference>
<organism evidence="2 3">
    <name type="scientific">Roseovarius litorisediminis</name>
    <dbReference type="NCBI Taxonomy" id="1312363"/>
    <lineage>
        <taxon>Bacteria</taxon>
        <taxon>Pseudomonadati</taxon>
        <taxon>Pseudomonadota</taxon>
        <taxon>Alphaproteobacteria</taxon>
        <taxon>Rhodobacterales</taxon>
        <taxon>Roseobacteraceae</taxon>
        <taxon>Roseovarius</taxon>
    </lineage>
</organism>
<accession>A0A1Y5T526</accession>
<dbReference type="AlphaFoldDB" id="A0A1Y5T526"/>
<dbReference type="InterPro" id="IPR029052">
    <property type="entry name" value="Metallo-depent_PP-like"/>
</dbReference>
<keyword evidence="3" id="KW-1185">Reference proteome</keyword>
<dbReference type="CDD" id="cd00144">
    <property type="entry name" value="MPP_PPP_family"/>
    <property type="match status" value="1"/>
</dbReference>
<reference evidence="2 3" key="1">
    <citation type="submission" date="2017-03" db="EMBL/GenBank/DDBJ databases">
        <authorList>
            <person name="Afonso C.L."/>
            <person name="Miller P.J."/>
            <person name="Scott M.A."/>
            <person name="Spackman E."/>
            <person name="Goraichik I."/>
            <person name="Dimitrov K.M."/>
            <person name="Suarez D.L."/>
            <person name="Swayne D.E."/>
        </authorList>
    </citation>
    <scope>NUCLEOTIDE SEQUENCE [LARGE SCALE GENOMIC DNA]</scope>
    <source>
        <strain evidence="2 3">CECT 8287</strain>
    </source>
</reference>
<evidence type="ECO:0000313" key="3">
    <source>
        <dbReference type="Proteomes" id="UP000193827"/>
    </source>
</evidence>
<dbReference type="SUPFAM" id="SSF56300">
    <property type="entry name" value="Metallo-dependent phosphatases"/>
    <property type="match status" value="1"/>
</dbReference>
<dbReference type="Pfam" id="PF00149">
    <property type="entry name" value="Metallophos"/>
    <property type="match status" value="1"/>
</dbReference>
<dbReference type="InterPro" id="IPR004843">
    <property type="entry name" value="Calcineurin-like_PHP"/>
</dbReference>
<name>A0A1Y5T526_9RHOB</name>
<dbReference type="GO" id="GO:0008803">
    <property type="term" value="F:bis(5'-nucleosyl)-tetraphosphatase (symmetrical) activity"/>
    <property type="evidence" value="ECO:0007669"/>
    <property type="project" value="TreeGrafter"/>
</dbReference>
<sequence>MGAIKPEFQAEIAPEHPFVAIGDIHGRDDLLGNLLKQLEEQVPNLPLVFAGDYVDRGPDSAKVLARLMALSESPLKSITCLMGNHETILLDFLDHPESMARQWLRNGGVATLESFGVSVPDDSASPKAARLMRDQLVETMGTQMIAWLRSRPLVWQSGNVAATHAGADPKCPIEPRRGHGLLWGHPDFLKTPRKDGLWIVHGHFIVDAPCAEQGRISIDTGAYRTGRLTAAIVEPGNVTFLTCE</sequence>
<feature type="domain" description="Calcineurin-like phosphoesterase" evidence="1">
    <location>
        <begin position="17"/>
        <end position="203"/>
    </location>
</feature>
<dbReference type="GO" id="GO:0004722">
    <property type="term" value="F:protein serine/threonine phosphatase activity"/>
    <property type="evidence" value="ECO:0007669"/>
    <property type="project" value="UniProtKB-EC"/>
</dbReference>
<protein>
    <submittedName>
        <fullName evidence="2">Serine/threonine-protein phosphatase 1</fullName>
        <ecNumber evidence="2">3.1.3.16</ecNumber>
    </submittedName>
</protein>
<proteinExistence type="predicted"/>
<dbReference type="GO" id="GO:0110154">
    <property type="term" value="P:RNA decapping"/>
    <property type="evidence" value="ECO:0007669"/>
    <property type="project" value="TreeGrafter"/>
</dbReference>
<dbReference type="EC" id="3.1.3.16" evidence="2"/>
<dbReference type="Gene3D" id="3.60.21.10">
    <property type="match status" value="1"/>
</dbReference>
<gene>
    <name evidence="2" type="primary">pphA_2</name>
    <name evidence="2" type="ORF">PEL8287_02998</name>
</gene>
<evidence type="ECO:0000313" key="2">
    <source>
        <dbReference type="EMBL" id="SLN55956.1"/>
    </source>
</evidence>